<dbReference type="AlphaFoldDB" id="A0A6G7YBJ7"/>
<feature type="region of interest" description="Disordered" evidence="1">
    <location>
        <begin position="32"/>
        <end position="53"/>
    </location>
</feature>
<dbReference type="KEGG" id="npi:G7071_00240"/>
<dbReference type="RefSeq" id="WP_166313605.1">
    <property type="nucleotide sequence ID" value="NZ_CP049866.1"/>
</dbReference>
<dbReference type="EMBL" id="CP049866">
    <property type="protein sequence ID" value="QIK74099.1"/>
    <property type="molecule type" value="Genomic_DNA"/>
</dbReference>
<gene>
    <name evidence="2" type="ORF">G7071_00240</name>
</gene>
<organism evidence="2 3">
    <name type="scientific">Nocardioides piscis</name>
    <dbReference type="NCBI Taxonomy" id="2714938"/>
    <lineage>
        <taxon>Bacteria</taxon>
        <taxon>Bacillati</taxon>
        <taxon>Actinomycetota</taxon>
        <taxon>Actinomycetes</taxon>
        <taxon>Propionibacteriales</taxon>
        <taxon>Nocardioidaceae</taxon>
        <taxon>Nocardioides</taxon>
    </lineage>
</organism>
<name>A0A6G7YBJ7_9ACTN</name>
<evidence type="ECO:0008006" key="4">
    <source>
        <dbReference type="Google" id="ProtNLM"/>
    </source>
</evidence>
<sequence length="214" mass="22469">MLITLRRPSRPPSRSWVAVGVACLVVLTGCSQDEPAPSPEAETTTITPTPTPLSDYATDDLALARADFCDRVGQESLVDALGREPSDAISWGPGDQLPGTEEVSNEFGCAWTASTVTTGPADARAWIFAPPITAERAEDFASEMVGTKCRRLESAPELGAPGVAQTCTLNTGAALTGFYGLVGDAWVGCEVHGTDEVSRVGEWCVAVLEAMRPA</sequence>
<protein>
    <recommendedName>
        <fullName evidence="4">DUF3558 domain-containing protein</fullName>
    </recommendedName>
</protein>
<evidence type="ECO:0000313" key="3">
    <source>
        <dbReference type="Proteomes" id="UP000502035"/>
    </source>
</evidence>
<dbReference type="Proteomes" id="UP000502035">
    <property type="component" value="Chromosome"/>
</dbReference>
<accession>A0A6G7YBJ7</accession>
<evidence type="ECO:0000256" key="1">
    <source>
        <dbReference type="SAM" id="MobiDB-lite"/>
    </source>
</evidence>
<reference evidence="2 3" key="1">
    <citation type="submission" date="2020-03" db="EMBL/GenBank/DDBJ databases">
        <title>Nocardioides sp. nov., isolated from fish.</title>
        <authorList>
            <person name="Hyun D.-W."/>
            <person name="Bae J.-W."/>
        </authorList>
    </citation>
    <scope>NUCLEOTIDE SEQUENCE [LARGE SCALE GENOMIC DNA]</scope>
    <source>
        <strain evidence="2 3">HDW12A</strain>
    </source>
</reference>
<feature type="compositionally biased region" description="Low complexity" evidence="1">
    <location>
        <begin position="39"/>
        <end position="48"/>
    </location>
</feature>
<proteinExistence type="predicted"/>
<dbReference type="PROSITE" id="PS51257">
    <property type="entry name" value="PROKAR_LIPOPROTEIN"/>
    <property type="match status" value="1"/>
</dbReference>
<evidence type="ECO:0000313" key="2">
    <source>
        <dbReference type="EMBL" id="QIK74099.1"/>
    </source>
</evidence>
<keyword evidence="3" id="KW-1185">Reference proteome</keyword>